<accession>A0A2K1KUT6</accession>
<dbReference type="PANTHER" id="PTHR13271">
    <property type="entry name" value="UNCHARACTERIZED PUTATIVE METHYLTRANSFERASE"/>
    <property type="match status" value="1"/>
</dbReference>
<reference evidence="9 11" key="1">
    <citation type="journal article" date="2008" name="Science">
        <title>The Physcomitrella genome reveals evolutionary insights into the conquest of land by plants.</title>
        <authorList>
            <person name="Rensing S."/>
            <person name="Lang D."/>
            <person name="Zimmer A."/>
            <person name="Terry A."/>
            <person name="Salamov A."/>
            <person name="Shapiro H."/>
            <person name="Nishiyama T."/>
            <person name="Perroud P.-F."/>
            <person name="Lindquist E."/>
            <person name="Kamisugi Y."/>
            <person name="Tanahashi T."/>
            <person name="Sakakibara K."/>
            <person name="Fujita T."/>
            <person name="Oishi K."/>
            <person name="Shin-I T."/>
            <person name="Kuroki Y."/>
            <person name="Toyoda A."/>
            <person name="Suzuki Y."/>
            <person name="Hashimoto A."/>
            <person name="Yamaguchi K."/>
            <person name="Sugano A."/>
            <person name="Kohara Y."/>
            <person name="Fujiyama A."/>
            <person name="Anterola A."/>
            <person name="Aoki S."/>
            <person name="Ashton N."/>
            <person name="Barbazuk W.B."/>
            <person name="Barker E."/>
            <person name="Bennetzen J."/>
            <person name="Bezanilla M."/>
            <person name="Blankenship R."/>
            <person name="Cho S.H."/>
            <person name="Dutcher S."/>
            <person name="Estelle M."/>
            <person name="Fawcett J.A."/>
            <person name="Gundlach H."/>
            <person name="Hanada K."/>
            <person name="Heyl A."/>
            <person name="Hicks K.A."/>
            <person name="Hugh J."/>
            <person name="Lohr M."/>
            <person name="Mayer K."/>
            <person name="Melkozernov A."/>
            <person name="Murata T."/>
            <person name="Nelson D."/>
            <person name="Pils B."/>
            <person name="Prigge M."/>
            <person name="Reiss B."/>
            <person name="Renner T."/>
            <person name="Rombauts S."/>
            <person name="Rushton P."/>
            <person name="Sanderfoot A."/>
            <person name="Schween G."/>
            <person name="Shiu S.-H."/>
            <person name="Stueber K."/>
            <person name="Theodoulou F.L."/>
            <person name="Tu H."/>
            <person name="Van de Peer Y."/>
            <person name="Verrier P.J."/>
            <person name="Waters E."/>
            <person name="Wood A."/>
            <person name="Yang L."/>
            <person name="Cove D."/>
            <person name="Cuming A."/>
            <person name="Hasebe M."/>
            <person name="Lucas S."/>
            <person name="Mishler D.B."/>
            <person name="Reski R."/>
            <person name="Grigoriev I."/>
            <person name="Quatrano R.S."/>
            <person name="Boore J.L."/>
        </authorList>
    </citation>
    <scope>NUCLEOTIDE SEQUENCE [LARGE SCALE GENOMIC DNA]</scope>
    <source>
        <strain evidence="10 11">cv. Gransden 2004</strain>
    </source>
</reference>
<evidence type="ECO:0000256" key="6">
    <source>
        <dbReference type="ARBA" id="ARBA00022691"/>
    </source>
</evidence>
<dbReference type="CDD" id="cd19179">
    <property type="entry name" value="SET_RBCMT"/>
    <property type="match status" value="1"/>
</dbReference>
<evidence type="ECO:0000313" key="10">
    <source>
        <dbReference type="EnsemblPlants" id="Pp3c3_17260V3.1"/>
    </source>
</evidence>
<dbReference type="Gramene" id="Pp3c3_17260V3.3">
    <property type="protein sequence ID" value="Pp3c3_17260V3.3"/>
    <property type="gene ID" value="Pp3c3_17260"/>
</dbReference>
<dbReference type="Gramene" id="Pp3c3_17260V3.1">
    <property type="protein sequence ID" value="Pp3c3_17260V3.1"/>
    <property type="gene ID" value="Pp3c3_17260"/>
</dbReference>
<reference evidence="10" key="3">
    <citation type="submission" date="2020-12" db="UniProtKB">
        <authorList>
            <consortium name="EnsemblPlants"/>
        </authorList>
    </citation>
    <scope>IDENTIFICATION</scope>
</reference>
<protein>
    <recommendedName>
        <fullName evidence="8">SET domain-containing protein</fullName>
    </recommendedName>
</protein>
<dbReference type="FunFam" id="3.90.1410.10:FF:000005">
    <property type="entry name" value="Ribulose-1,5 bisphosphate carboxylase/oxygenase large subunit N-methyltransferase, chloroplastic"/>
    <property type="match status" value="1"/>
</dbReference>
<keyword evidence="2" id="KW-0150">Chloroplast</keyword>
<dbReference type="OMA" id="QHIDGIF"/>
<dbReference type="InterPro" id="IPR036464">
    <property type="entry name" value="Rubisco_LSMT_subst-bd_sf"/>
</dbReference>
<dbReference type="SUPFAM" id="SSF81822">
    <property type="entry name" value="RuBisCo LSMT C-terminal, substrate-binding domain"/>
    <property type="match status" value="1"/>
</dbReference>
<dbReference type="STRING" id="3218.A0A2K1KUT6"/>
<dbReference type="PaxDb" id="3218-PP1S523_20V6.1"/>
<dbReference type="Proteomes" id="UP000006727">
    <property type="component" value="Chromosome 3"/>
</dbReference>
<reference evidence="9 11" key="2">
    <citation type="journal article" date="2018" name="Plant J.">
        <title>The Physcomitrella patens chromosome-scale assembly reveals moss genome structure and evolution.</title>
        <authorList>
            <person name="Lang D."/>
            <person name="Ullrich K.K."/>
            <person name="Murat F."/>
            <person name="Fuchs J."/>
            <person name="Jenkins J."/>
            <person name="Haas F.B."/>
            <person name="Piednoel M."/>
            <person name="Gundlach H."/>
            <person name="Van Bel M."/>
            <person name="Meyberg R."/>
            <person name="Vives C."/>
            <person name="Morata J."/>
            <person name="Symeonidi A."/>
            <person name="Hiss M."/>
            <person name="Muchero W."/>
            <person name="Kamisugi Y."/>
            <person name="Saleh O."/>
            <person name="Blanc G."/>
            <person name="Decker E.L."/>
            <person name="van Gessel N."/>
            <person name="Grimwood J."/>
            <person name="Hayes R.D."/>
            <person name="Graham S.W."/>
            <person name="Gunter L.E."/>
            <person name="McDaniel S.F."/>
            <person name="Hoernstein S.N.W."/>
            <person name="Larsson A."/>
            <person name="Li F.W."/>
            <person name="Perroud P.F."/>
            <person name="Phillips J."/>
            <person name="Ranjan P."/>
            <person name="Rokshar D.S."/>
            <person name="Rothfels C.J."/>
            <person name="Schneider L."/>
            <person name="Shu S."/>
            <person name="Stevenson D.W."/>
            <person name="Thummler F."/>
            <person name="Tillich M."/>
            <person name="Villarreal Aguilar J.C."/>
            <person name="Widiez T."/>
            <person name="Wong G.K."/>
            <person name="Wymore A."/>
            <person name="Zhang Y."/>
            <person name="Zimmer A.D."/>
            <person name="Quatrano R.S."/>
            <person name="Mayer K.F.X."/>
            <person name="Goodstein D."/>
            <person name="Casacuberta J.M."/>
            <person name="Vandepoele K."/>
            <person name="Reski R."/>
            <person name="Cuming A.C."/>
            <person name="Tuskan G.A."/>
            <person name="Maumus F."/>
            <person name="Salse J."/>
            <person name="Schmutz J."/>
            <person name="Rensing S.A."/>
        </authorList>
    </citation>
    <scope>NUCLEOTIDE SEQUENCE [LARGE SCALE GENOMIC DNA]</scope>
    <source>
        <strain evidence="10 11">cv. Gransden 2004</strain>
    </source>
</reference>
<gene>
    <name evidence="10" type="primary">LOC112279922</name>
    <name evidence="9" type="ORF">PHYPA_004559</name>
</gene>
<dbReference type="InterPro" id="IPR046341">
    <property type="entry name" value="SET_dom_sf"/>
</dbReference>
<dbReference type="OrthoDB" id="441812at2759"/>
<dbReference type="GO" id="GO:0009570">
    <property type="term" value="C:chloroplast stroma"/>
    <property type="evidence" value="ECO:0007669"/>
    <property type="project" value="EnsemblPlants"/>
</dbReference>
<organism evidence="9">
    <name type="scientific">Physcomitrium patens</name>
    <name type="common">Spreading-leaved earth moss</name>
    <name type="synonym">Physcomitrella patens</name>
    <dbReference type="NCBI Taxonomy" id="3218"/>
    <lineage>
        <taxon>Eukaryota</taxon>
        <taxon>Viridiplantae</taxon>
        <taxon>Streptophyta</taxon>
        <taxon>Embryophyta</taxon>
        <taxon>Bryophyta</taxon>
        <taxon>Bryophytina</taxon>
        <taxon>Bryopsida</taxon>
        <taxon>Funariidae</taxon>
        <taxon>Funariales</taxon>
        <taxon>Funariaceae</taxon>
        <taxon>Physcomitrium</taxon>
    </lineage>
</organism>
<keyword evidence="4" id="KW-0934">Plastid</keyword>
<keyword evidence="5" id="KW-0808">Transferase</keyword>
<dbReference type="Gramene" id="Pp3c3_17260V3.2">
    <property type="protein sequence ID" value="Pp3c3_17260V3.2"/>
    <property type="gene ID" value="Pp3c3_17260"/>
</dbReference>
<evidence type="ECO:0000313" key="9">
    <source>
        <dbReference type="EMBL" id="PNR57565.1"/>
    </source>
</evidence>
<name>A0A2K1KUT6_PHYPA</name>
<dbReference type="InterPro" id="IPR015353">
    <property type="entry name" value="Rubisco_LSMT_subst-bd"/>
</dbReference>
<dbReference type="RefSeq" id="XP_024370453.1">
    <property type="nucleotide sequence ID" value="XM_024514685.2"/>
</dbReference>
<dbReference type="GO" id="GO:0016279">
    <property type="term" value="F:protein-lysine N-methyltransferase activity"/>
    <property type="evidence" value="ECO:0000318"/>
    <property type="project" value="GO_Central"/>
</dbReference>
<evidence type="ECO:0000313" key="11">
    <source>
        <dbReference type="Proteomes" id="UP000006727"/>
    </source>
</evidence>
<dbReference type="PANTHER" id="PTHR13271:SF113">
    <property type="entry name" value="[FRUCTOSE-BISPHOSPHATE ALDOLASE]-LYSINE N-METHYLTRANSFERASE, CHLOROPLASTIC"/>
    <property type="match status" value="1"/>
</dbReference>
<dbReference type="EnsemblPlants" id="Pp3c3_17260V3.3">
    <property type="protein sequence ID" value="Pp3c3_17260V3.3"/>
    <property type="gene ID" value="Pp3c3_17260"/>
</dbReference>
<keyword evidence="7" id="KW-0809">Transit peptide</keyword>
<dbReference type="InterPro" id="IPR044431">
    <property type="entry name" value="SET_RBCMT"/>
</dbReference>
<keyword evidence="6" id="KW-0949">S-adenosyl-L-methionine</keyword>
<evidence type="ECO:0000256" key="1">
    <source>
        <dbReference type="ARBA" id="ARBA00004229"/>
    </source>
</evidence>
<dbReference type="SUPFAM" id="SSF82199">
    <property type="entry name" value="SET domain"/>
    <property type="match status" value="1"/>
</dbReference>
<keyword evidence="11" id="KW-1185">Reference proteome</keyword>
<dbReference type="EnsemblPlants" id="Pp3c3_17260V3.1">
    <property type="protein sequence ID" value="Pp3c3_17260V3.1"/>
    <property type="gene ID" value="Pp3c3_17260"/>
</dbReference>
<dbReference type="InterPro" id="IPR050600">
    <property type="entry name" value="SETD3_SETD6_MTase"/>
</dbReference>
<dbReference type="Gene3D" id="3.90.1410.10">
    <property type="entry name" value="set domain protein methyltransferase, domain 1"/>
    <property type="match status" value="1"/>
</dbReference>
<dbReference type="Pfam" id="PF09273">
    <property type="entry name" value="Rubis-subs-bind"/>
    <property type="match status" value="1"/>
</dbReference>
<feature type="domain" description="SET" evidence="8">
    <location>
        <begin position="53"/>
        <end position="292"/>
    </location>
</feature>
<dbReference type="InterPro" id="IPR001214">
    <property type="entry name" value="SET_dom"/>
</dbReference>
<dbReference type="GO" id="GO:0032259">
    <property type="term" value="P:methylation"/>
    <property type="evidence" value="ECO:0007669"/>
    <property type="project" value="UniProtKB-KW"/>
</dbReference>
<evidence type="ECO:0000256" key="4">
    <source>
        <dbReference type="ARBA" id="ARBA00022640"/>
    </source>
</evidence>
<dbReference type="PROSITE" id="PS50280">
    <property type="entry name" value="SET"/>
    <property type="match status" value="1"/>
</dbReference>
<comment type="subcellular location">
    <subcellularLocation>
        <location evidence="1">Plastid</location>
        <location evidence="1">Chloroplast</location>
    </subcellularLocation>
</comment>
<evidence type="ECO:0000256" key="2">
    <source>
        <dbReference type="ARBA" id="ARBA00022528"/>
    </source>
</evidence>
<evidence type="ECO:0000256" key="3">
    <source>
        <dbReference type="ARBA" id="ARBA00022603"/>
    </source>
</evidence>
<dbReference type="RefSeq" id="XP_024370452.1">
    <property type="nucleotide sequence ID" value="XM_024514684.2"/>
</dbReference>
<evidence type="ECO:0000256" key="5">
    <source>
        <dbReference type="ARBA" id="ARBA00022679"/>
    </source>
</evidence>
<dbReference type="Gene3D" id="3.90.1420.10">
    <property type="entry name" value="Rubisco LSMT, substrate-binding domain"/>
    <property type="match status" value="1"/>
</dbReference>
<dbReference type="FunFam" id="3.90.1420.10:FF:000004">
    <property type="entry name" value="Ribulose-1,5 bisphosphate carboxylase/oxygenase large subunit N-methyltransferase, chloroplastic"/>
    <property type="match status" value="1"/>
</dbReference>
<keyword evidence="3" id="KW-0489">Methyltransferase</keyword>
<evidence type="ECO:0000256" key="7">
    <source>
        <dbReference type="ARBA" id="ARBA00022946"/>
    </source>
</evidence>
<dbReference type="EnsemblPlants" id="Pp3c3_17260V3.2">
    <property type="protein sequence ID" value="Pp3c3_17260V3.2"/>
    <property type="gene ID" value="Pp3c3_17260"/>
</dbReference>
<dbReference type="EMBL" id="ABEU02000003">
    <property type="protein sequence ID" value="PNR57565.1"/>
    <property type="molecule type" value="Genomic_DNA"/>
</dbReference>
<evidence type="ECO:0000259" key="8">
    <source>
        <dbReference type="PROSITE" id="PS50280"/>
    </source>
</evidence>
<proteinExistence type="predicted"/>
<dbReference type="GeneID" id="112279922"/>
<dbReference type="AlphaFoldDB" id="A0A2K1KUT6"/>
<sequence>MAMAMALSAPGLHFSAACVLNPASGRVQLRKTFSRIVLLPSNSRVSCSVGAEAQVQTIWSWAQSHGIQGEAVKPAEVSEGLGLIAQRPVNAGDEILNVPESVWINLAAVQNSSLGKACEGLKPWVAVALFLIHESSNPSSKWRPYLDSLPKSLDSPLFWSDEELAELVGTQLLGSVTGYLEFLENEYNNLVEEVLEPNNKIFNPAVYTFDGFKWAFGILRSRTFSPLTGEDIALVPIADLVNHGKGLGDGSPSWVRKGTSQFWNIGKGSSDLLTVRASANFSAGEQVLMQYGATKSNADLALDYGFVERDRGSQFSPGIERDSLALSLEISPDDRFVDDKADILEINGFQCSMQFDLSRGQGPSDEMITFLRLSALSGPDSFLLEALFRNEAWGHVSLPVSRDNEEALCTSMLEGLKAALDGYSTTVEQDMELLARGDLSTRMEIAVVVRLGEKRVMQELQTWFEARLEELDTLEYYAERRLRNLGLMDEGGYMTPWVFNE</sequence>